<feature type="transmembrane region" description="Helical" evidence="1">
    <location>
        <begin position="379"/>
        <end position="397"/>
    </location>
</feature>
<accession>A0A856MEH7</accession>
<evidence type="ECO:0000313" key="3">
    <source>
        <dbReference type="EMBL" id="QDL08690.1"/>
    </source>
</evidence>
<keyword evidence="1" id="KW-0812">Transmembrane</keyword>
<proteinExistence type="predicted"/>
<evidence type="ECO:0000259" key="2">
    <source>
        <dbReference type="SMART" id="SM01080"/>
    </source>
</evidence>
<keyword evidence="1" id="KW-1133">Transmembrane helix</keyword>
<dbReference type="Proteomes" id="UP000503129">
    <property type="component" value="Chromosome"/>
</dbReference>
<name>A0A856MEH7_9CYAN</name>
<protein>
    <submittedName>
        <fullName evidence="3">Histidine kinase</fullName>
    </submittedName>
</protein>
<keyword evidence="4" id="KW-1185">Reference proteome</keyword>
<dbReference type="InterPro" id="IPR036890">
    <property type="entry name" value="HATPase_C_sf"/>
</dbReference>
<keyword evidence="1" id="KW-0472">Membrane</keyword>
<dbReference type="Gene3D" id="3.30.565.10">
    <property type="entry name" value="Histidine kinase-like ATPase, C-terminal domain"/>
    <property type="match status" value="1"/>
</dbReference>
<dbReference type="SMART" id="SM01080">
    <property type="entry name" value="CHASE2"/>
    <property type="match status" value="1"/>
</dbReference>
<feature type="transmembrane region" description="Helical" evidence="1">
    <location>
        <begin position="14"/>
        <end position="33"/>
    </location>
</feature>
<evidence type="ECO:0000256" key="1">
    <source>
        <dbReference type="SAM" id="Phobius"/>
    </source>
</evidence>
<dbReference type="RefSeq" id="WP_171976273.1">
    <property type="nucleotide sequence ID" value="NZ_CAWOXK010000001.1"/>
</dbReference>
<sequence>MYPSMWKKVKEEIFVWRLGASTGILIIGLVIIARLTGSLQALEWLAFDTFLRLRPSEPIDERILIVGINEDDIRSIKKYPVPDRDLAALLVKLQTYKPRVIGLDMYRNLPVPPGNPEMIAAFKDMRNLIAIEKVLPDKVEPTPYLSSEQIGFADQMTDTDGKLRRSLLATPTPKGYKFSLSLRLSETYLTHEGIALENGLRDRDTMRFANTELPRFLPNSGGYVKADAGGVQVLLNFKNGRERFRTVSLNDIKTGNFKPEWIRDRIVIIGMTASSVKDLISTSTIASTKTPPGRVYGVEIQAHETSQIISAVLDGRPLINAWTKEWEYIWIVGWGLVGIYFARLTKYPLINLLAVSIASINLIGSSYLLLLIWGCWVPVIPAMLVLTLNGVTLTALFQYNQTFQAKINARQIIIERTFETIHNGPLQTLAKALRRVRDGKDLPPDELLYELEKDLEKLNYELRGIYEFLQREPRNQENSLYIGSGIELNLQNPLHDILYQVYNYTLERDFPCFKTLKFKVRTFEPIEDRHLSVEQKQGVCRFLEEALCNVGKHALGLTRLEVIYENDNGWYTLRIKDNGLSMKSYEEGQGTRQFKYIAQQLKGKFTRSPVFPKGTLCELSWLASKKRWLLL</sequence>
<feature type="domain" description="CHASE2" evidence="2">
    <location>
        <begin position="39"/>
        <end position="341"/>
    </location>
</feature>
<keyword evidence="3" id="KW-0808">Transferase</keyword>
<dbReference type="Pfam" id="PF05226">
    <property type="entry name" value="CHASE2"/>
    <property type="match status" value="1"/>
</dbReference>
<dbReference type="InterPro" id="IPR007890">
    <property type="entry name" value="CHASE2"/>
</dbReference>
<reference evidence="3 4" key="1">
    <citation type="submission" date="2018-06" db="EMBL/GenBank/DDBJ databases">
        <title>Comparative genomics of Brasilonema spp. strains.</title>
        <authorList>
            <person name="Alvarenga D.O."/>
            <person name="Fiore M.F."/>
            <person name="Varani A.M."/>
        </authorList>
    </citation>
    <scope>NUCLEOTIDE SEQUENCE [LARGE SCALE GENOMIC DNA]</scope>
    <source>
        <strain evidence="3 4">CENA114</strain>
    </source>
</reference>
<dbReference type="KEGG" id="bsen:DP114_13035"/>
<dbReference type="SUPFAM" id="SSF55874">
    <property type="entry name" value="ATPase domain of HSP90 chaperone/DNA topoisomerase II/histidine kinase"/>
    <property type="match status" value="1"/>
</dbReference>
<dbReference type="GO" id="GO:0016301">
    <property type="term" value="F:kinase activity"/>
    <property type="evidence" value="ECO:0007669"/>
    <property type="project" value="UniProtKB-KW"/>
</dbReference>
<feature type="transmembrane region" description="Helical" evidence="1">
    <location>
        <begin position="326"/>
        <end position="342"/>
    </location>
</feature>
<keyword evidence="3" id="KW-0418">Kinase</keyword>
<evidence type="ECO:0000313" key="4">
    <source>
        <dbReference type="Proteomes" id="UP000503129"/>
    </source>
</evidence>
<feature type="transmembrane region" description="Helical" evidence="1">
    <location>
        <begin position="349"/>
        <end position="373"/>
    </location>
</feature>
<organism evidence="3 4">
    <name type="scientific">Brasilonema sennae CENA114</name>
    <dbReference type="NCBI Taxonomy" id="415709"/>
    <lineage>
        <taxon>Bacteria</taxon>
        <taxon>Bacillati</taxon>
        <taxon>Cyanobacteriota</taxon>
        <taxon>Cyanophyceae</taxon>
        <taxon>Nostocales</taxon>
        <taxon>Scytonemataceae</taxon>
        <taxon>Brasilonema</taxon>
        <taxon>Bromeliae group (in: Brasilonema)</taxon>
    </lineage>
</organism>
<dbReference type="AlphaFoldDB" id="A0A856MEH7"/>
<dbReference type="EMBL" id="CP030118">
    <property type="protein sequence ID" value="QDL08690.1"/>
    <property type="molecule type" value="Genomic_DNA"/>
</dbReference>
<gene>
    <name evidence="3" type="ORF">DP114_13035</name>
</gene>